<evidence type="ECO:0000256" key="1">
    <source>
        <dbReference type="SAM" id="Phobius"/>
    </source>
</evidence>
<reference evidence="3" key="1">
    <citation type="journal article" date="2021" name="Syst. Appl. Microbiol.">
        <title>Roseomonas hellenica sp. nov., isolated from roots of wild-growing Alkanna tinctoria.</title>
        <authorList>
            <person name="Rat A."/>
            <person name="Naranjo H.D."/>
            <person name="Lebbe L."/>
            <person name="Cnockaert M."/>
            <person name="Krigas N."/>
            <person name="Grigoriadou K."/>
            <person name="Maloupa E."/>
            <person name="Willems A."/>
        </authorList>
    </citation>
    <scope>NUCLEOTIDE SEQUENCE [LARGE SCALE GENOMIC DNA]</scope>
    <source>
        <strain evidence="3">LMG 31523</strain>
    </source>
</reference>
<comment type="caution">
    <text evidence="2">The sequence shown here is derived from an EMBL/GenBank/DDBJ whole genome shotgun (WGS) entry which is preliminary data.</text>
</comment>
<feature type="transmembrane region" description="Helical" evidence="1">
    <location>
        <begin position="9"/>
        <end position="26"/>
    </location>
</feature>
<keyword evidence="1" id="KW-0472">Membrane</keyword>
<proteinExistence type="predicted"/>
<evidence type="ECO:0000313" key="3">
    <source>
        <dbReference type="Proteomes" id="UP001196870"/>
    </source>
</evidence>
<name>A0ABS5EY55_9PROT</name>
<dbReference type="EMBL" id="JAAGBB010000013">
    <property type="protein sequence ID" value="MBR0665234.1"/>
    <property type="molecule type" value="Genomic_DNA"/>
</dbReference>
<keyword evidence="3" id="KW-1185">Reference proteome</keyword>
<feature type="transmembrane region" description="Helical" evidence="1">
    <location>
        <begin position="32"/>
        <end position="50"/>
    </location>
</feature>
<dbReference type="Proteomes" id="UP001196870">
    <property type="component" value="Unassembled WGS sequence"/>
</dbReference>
<organism evidence="2 3">
    <name type="scientific">Plastoroseomonas hellenica</name>
    <dbReference type="NCBI Taxonomy" id="2687306"/>
    <lineage>
        <taxon>Bacteria</taxon>
        <taxon>Pseudomonadati</taxon>
        <taxon>Pseudomonadota</taxon>
        <taxon>Alphaproteobacteria</taxon>
        <taxon>Acetobacterales</taxon>
        <taxon>Acetobacteraceae</taxon>
        <taxon>Plastoroseomonas</taxon>
    </lineage>
</organism>
<protein>
    <submittedName>
        <fullName evidence="2">Uncharacterized protein</fullName>
    </submittedName>
</protein>
<gene>
    <name evidence="2" type="ORF">GXW71_12790</name>
</gene>
<sequence>MNTHPQRTATLMALAATLGLVGVMVLDGWWMLPALLLAGLPPAAGLLGYCRTRARPRQPPAA</sequence>
<accession>A0ABS5EY55</accession>
<evidence type="ECO:0000313" key="2">
    <source>
        <dbReference type="EMBL" id="MBR0665234.1"/>
    </source>
</evidence>
<keyword evidence="1" id="KW-0812">Transmembrane</keyword>
<dbReference type="RefSeq" id="WP_211852902.1">
    <property type="nucleotide sequence ID" value="NZ_JAAGBB010000013.1"/>
</dbReference>
<keyword evidence="1" id="KW-1133">Transmembrane helix</keyword>